<organism evidence="1 2">
    <name type="scientific">Paraburkholderia bryophila</name>
    <dbReference type="NCBI Taxonomy" id="420952"/>
    <lineage>
        <taxon>Bacteria</taxon>
        <taxon>Pseudomonadati</taxon>
        <taxon>Pseudomonadota</taxon>
        <taxon>Betaproteobacteria</taxon>
        <taxon>Burkholderiales</taxon>
        <taxon>Burkholderiaceae</taxon>
        <taxon>Paraburkholderia</taxon>
    </lineage>
</organism>
<gene>
    <name evidence="1" type="ORF">BX591_12786</name>
</gene>
<evidence type="ECO:0000313" key="2">
    <source>
        <dbReference type="Proteomes" id="UP000248918"/>
    </source>
</evidence>
<protein>
    <submittedName>
        <fullName evidence="1">Uncharacterized protein</fullName>
    </submittedName>
</protein>
<dbReference type="EMBL" id="QLTK01000027">
    <property type="protein sequence ID" value="RAS21745.1"/>
    <property type="molecule type" value="Genomic_DNA"/>
</dbReference>
<accession>A0A329BS05</accession>
<reference evidence="1 2" key="1">
    <citation type="submission" date="2018-06" db="EMBL/GenBank/DDBJ databases">
        <title>Genomic Encyclopedia of Type Strains, Phase III (KMG-III): the genomes of soil and plant-associated and newly described type strains.</title>
        <authorList>
            <person name="Whitman W."/>
        </authorList>
    </citation>
    <scope>NUCLEOTIDE SEQUENCE [LARGE SCALE GENOMIC DNA]</scope>
    <source>
        <strain evidence="1 2">LMG 23644</strain>
    </source>
</reference>
<dbReference type="AlphaFoldDB" id="A0A329BS05"/>
<comment type="caution">
    <text evidence="1">The sequence shown here is derived from an EMBL/GenBank/DDBJ whole genome shotgun (WGS) entry which is preliminary data.</text>
</comment>
<proteinExistence type="predicted"/>
<name>A0A329BS05_9BURK</name>
<dbReference type="Proteomes" id="UP000248918">
    <property type="component" value="Unassembled WGS sequence"/>
</dbReference>
<sequence length="94" mass="10804">MQKTETPPEKVGFLSFTPQKYVSTHHWSVSQSQIEAPAHRTFSHTVCPSDCQTREHQAQRRQTGKATSITHRLKPPYQMSYRASAKNRCANFTQ</sequence>
<evidence type="ECO:0000313" key="1">
    <source>
        <dbReference type="EMBL" id="RAS21745.1"/>
    </source>
</evidence>